<dbReference type="EMBL" id="CADCVQ010000141">
    <property type="protein sequence ID" value="CAA9520686.1"/>
    <property type="molecule type" value="Genomic_DNA"/>
</dbReference>
<dbReference type="SUPFAM" id="SSF50475">
    <property type="entry name" value="FMN-binding split barrel"/>
    <property type="match status" value="1"/>
</dbReference>
<evidence type="ECO:0000256" key="1">
    <source>
        <dbReference type="SAM" id="MobiDB-lite"/>
    </source>
</evidence>
<reference evidence="2" key="1">
    <citation type="submission" date="2020-02" db="EMBL/GenBank/DDBJ databases">
        <authorList>
            <person name="Meier V. D."/>
        </authorList>
    </citation>
    <scope>NUCLEOTIDE SEQUENCE</scope>
    <source>
        <strain evidence="2">AVDCRST_MAG67</strain>
    </source>
</reference>
<gene>
    <name evidence="2" type="ORF">AVDCRST_MAG67-3350</name>
</gene>
<dbReference type="AlphaFoldDB" id="A0A6J4TFH5"/>
<feature type="compositionally biased region" description="Polar residues" evidence="1">
    <location>
        <begin position="110"/>
        <end position="121"/>
    </location>
</feature>
<evidence type="ECO:0000313" key="2">
    <source>
        <dbReference type="EMBL" id="CAA9520686.1"/>
    </source>
</evidence>
<proteinExistence type="predicted"/>
<accession>A0A6J4TFH5</accession>
<dbReference type="Gene3D" id="2.30.110.10">
    <property type="entry name" value="Electron Transport, Fmn-binding Protein, Chain A"/>
    <property type="match status" value="1"/>
</dbReference>
<name>A0A6J4TFH5_9ACTN</name>
<feature type="region of interest" description="Disordered" evidence="1">
    <location>
        <begin position="109"/>
        <end position="129"/>
    </location>
</feature>
<sequence>MSVNVPLEELPQAIERFGLTPYIVTVGADGRPRATSVTVKWHKDLLMVPAGRRTLENVTANEQVALLWPAPVPGEHALIVDGWAAVFSSPETNEVVFVQPGKAVLHVSQAGDSESAATNQPRHADGVGG</sequence>
<dbReference type="InterPro" id="IPR012349">
    <property type="entry name" value="Split_barrel_FMN-bd"/>
</dbReference>
<protein>
    <submittedName>
        <fullName evidence="2">Uncharacterized protein</fullName>
    </submittedName>
</protein>
<organism evidence="2">
    <name type="scientific">uncultured Solirubrobacteraceae bacterium</name>
    <dbReference type="NCBI Taxonomy" id="1162706"/>
    <lineage>
        <taxon>Bacteria</taxon>
        <taxon>Bacillati</taxon>
        <taxon>Actinomycetota</taxon>
        <taxon>Thermoleophilia</taxon>
        <taxon>Solirubrobacterales</taxon>
        <taxon>Solirubrobacteraceae</taxon>
        <taxon>environmental samples</taxon>
    </lineage>
</organism>